<evidence type="ECO:0000259" key="2">
    <source>
        <dbReference type="Pfam" id="PF00534"/>
    </source>
</evidence>
<dbReference type="Pfam" id="PF13439">
    <property type="entry name" value="Glyco_transf_4"/>
    <property type="match status" value="1"/>
</dbReference>
<protein>
    <submittedName>
        <fullName evidence="4">Gt2</fullName>
    </submittedName>
</protein>
<dbReference type="GO" id="GO:0016757">
    <property type="term" value="F:glycosyltransferase activity"/>
    <property type="evidence" value="ECO:0007669"/>
    <property type="project" value="InterPro"/>
</dbReference>
<keyword evidence="1" id="KW-0812">Transmembrane</keyword>
<dbReference type="Gene3D" id="3.40.50.2000">
    <property type="entry name" value="Glycogen Phosphorylase B"/>
    <property type="match status" value="2"/>
</dbReference>
<dbReference type="SUPFAM" id="SSF53756">
    <property type="entry name" value="UDP-Glycosyltransferase/glycogen phosphorylase"/>
    <property type="match status" value="1"/>
</dbReference>
<dbReference type="AlphaFoldDB" id="A0A385JMX4"/>
<feature type="domain" description="Glycosyl transferase family 1" evidence="2">
    <location>
        <begin position="176"/>
        <end position="327"/>
    </location>
</feature>
<dbReference type="CDD" id="cd03801">
    <property type="entry name" value="GT4_PimA-like"/>
    <property type="match status" value="1"/>
</dbReference>
<dbReference type="PANTHER" id="PTHR45947:SF3">
    <property type="entry name" value="SULFOQUINOVOSYL TRANSFERASE SQD2"/>
    <property type="match status" value="1"/>
</dbReference>
<reference evidence="4" key="1">
    <citation type="journal article" date="2017" name="PLoS ONE">
        <title>Genetic diversity of the O antigens of Proteus species and the development of a suspension array for molecular serotyping.</title>
        <authorList>
            <person name="Yu X."/>
            <person name="Torzewska A."/>
            <person name="Zhang X."/>
            <person name="Yin Z."/>
            <person name="Drzewiecka D."/>
            <person name="Cao H."/>
            <person name="Liu B."/>
            <person name="Knirel Y.A."/>
            <person name="Rozalski A."/>
            <person name="Wang L."/>
        </authorList>
    </citation>
    <scope>NUCLEOTIDE SEQUENCE</scope>
    <source>
        <strain evidence="4">PrK 62/57</strain>
    </source>
</reference>
<proteinExistence type="predicted"/>
<keyword evidence="1" id="KW-1133">Transmembrane helix</keyword>
<evidence type="ECO:0000259" key="3">
    <source>
        <dbReference type="Pfam" id="PF13439"/>
    </source>
</evidence>
<feature type="domain" description="Glycosyltransferase subfamily 4-like N-terminal" evidence="3">
    <location>
        <begin position="56"/>
        <end position="155"/>
    </location>
</feature>
<dbReference type="InterPro" id="IPR028098">
    <property type="entry name" value="Glyco_trans_4-like_N"/>
</dbReference>
<sequence length="354" mass="40949">MNIAIVVPSLRKTAPVNIAISIYKDIKSYCNVHATLFYLDKIKDIDNNINNIPEAILLNRKNYKLLKNFDIVHTHGLRPDIISFLYAKKKSRVTTLHSMIIKDLISRYGIKGFFISYMWIFILIFFNKRVSISNSVKKHLIKKKISSTVIYNGIKFDSFNIKNDKEYLKIDCYINSIKKNKIVVGTISHIEKIKGIEQLIELAKLNENIFLIIIGDGTYKYKIEKLVSLYNLENRILFTGHINHNAQYYSKLFDVYVQPSINEGFGLSVIEAICNKIPVVCSNIEVFTELFNKQQISFFQLNDINSLNNAIQKATTKNTTELETIANTIKDRFSVSTMSKNYINLYETIIKNER</sequence>
<evidence type="ECO:0000256" key="1">
    <source>
        <dbReference type="SAM" id="Phobius"/>
    </source>
</evidence>
<keyword evidence="1" id="KW-0472">Membrane</keyword>
<dbReference type="Pfam" id="PF00534">
    <property type="entry name" value="Glycos_transf_1"/>
    <property type="match status" value="1"/>
</dbReference>
<dbReference type="PANTHER" id="PTHR45947">
    <property type="entry name" value="SULFOQUINOVOSYL TRANSFERASE SQD2"/>
    <property type="match status" value="1"/>
</dbReference>
<dbReference type="InterPro" id="IPR001296">
    <property type="entry name" value="Glyco_trans_1"/>
</dbReference>
<evidence type="ECO:0000313" key="4">
    <source>
        <dbReference type="EMBL" id="AXY99697.1"/>
    </source>
</evidence>
<dbReference type="InterPro" id="IPR050194">
    <property type="entry name" value="Glycosyltransferase_grp1"/>
</dbReference>
<feature type="transmembrane region" description="Helical" evidence="1">
    <location>
        <begin position="108"/>
        <end position="126"/>
    </location>
</feature>
<dbReference type="EMBL" id="KY710710">
    <property type="protein sequence ID" value="AXY99697.1"/>
    <property type="molecule type" value="Genomic_DNA"/>
</dbReference>
<accession>A0A385JMX4</accession>
<name>A0A385JMX4_PROMI</name>
<organism evidence="4">
    <name type="scientific">Proteus mirabilis</name>
    <dbReference type="NCBI Taxonomy" id="584"/>
    <lineage>
        <taxon>Bacteria</taxon>
        <taxon>Pseudomonadati</taxon>
        <taxon>Pseudomonadota</taxon>
        <taxon>Gammaproteobacteria</taxon>
        <taxon>Enterobacterales</taxon>
        <taxon>Morganellaceae</taxon>
        <taxon>Proteus</taxon>
    </lineage>
</organism>